<organism evidence="3 4">
    <name type="scientific">Actinacidiphila bryophytorum</name>
    <dbReference type="NCBI Taxonomy" id="1436133"/>
    <lineage>
        <taxon>Bacteria</taxon>
        <taxon>Bacillati</taxon>
        <taxon>Actinomycetota</taxon>
        <taxon>Actinomycetes</taxon>
        <taxon>Kitasatosporales</taxon>
        <taxon>Streptomycetaceae</taxon>
        <taxon>Actinacidiphila</taxon>
    </lineage>
</organism>
<dbReference type="Pfam" id="PF02374">
    <property type="entry name" value="ArsA_ATPase"/>
    <property type="match status" value="1"/>
</dbReference>
<dbReference type="InterPro" id="IPR016300">
    <property type="entry name" value="ATPase_ArsA/GET3"/>
</dbReference>
<dbReference type="InterPro" id="IPR027417">
    <property type="entry name" value="P-loop_NTPase"/>
</dbReference>
<feature type="region of interest" description="Disordered" evidence="1">
    <location>
        <begin position="346"/>
        <end position="381"/>
    </location>
</feature>
<dbReference type="SUPFAM" id="SSF52540">
    <property type="entry name" value="P-loop containing nucleoside triphosphate hydrolases"/>
    <property type="match status" value="1"/>
</dbReference>
<dbReference type="PANTHER" id="PTHR10803">
    <property type="entry name" value="ARSENICAL PUMP-DRIVING ATPASE ARSENITE-TRANSLOCATING ATPASE"/>
    <property type="match status" value="1"/>
</dbReference>
<dbReference type="Gene3D" id="3.40.50.300">
    <property type="entry name" value="P-loop containing nucleotide triphosphate hydrolases"/>
    <property type="match status" value="1"/>
</dbReference>
<accession>A0A9W4H1P9</accession>
<dbReference type="GO" id="GO:0005524">
    <property type="term" value="F:ATP binding"/>
    <property type="evidence" value="ECO:0007669"/>
    <property type="project" value="InterPro"/>
</dbReference>
<evidence type="ECO:0000259" key="2">
    <source>
        <dbReference type="Pfam" id="PF02374"/>
    </source>
</evidence>
<evidence type="ECO:0000313" key="3">
    <source>
        <dbReference type="EMBL" id="CAG7643344.1"/>
    </source>
</evidence>
<dbReference type="PANTHER" id="PTHR10803:SF31">
    <property type="entry name" value="ATPASE RV3679-RELATED"/>
    <property type="match status" value="1"/>
</dbReference>
<name>A0A9W4H1P9_9ACTN</name>
<dbReference type="InterPro" id="IPR025723">
    <property type="entry name" value="ArsA/GET3_ATPase-like"/>
</dbReference>
<keyword evidence="4" id="KW-1185">Reference proteome</keyword>
<dbReference type="AlphaFoldDB" id="A0A9W4H1P9"/>
<dbReference type="GO" id="GO:0016887">
    <property type="term" value="F:ATP hydrolysis activity"/>
    <property type="evidence" value="ECO:0007669"/>
    <property type="project" value="InterPro"/>
</dbReference>
<dbReference type="EMBL" id="CAJVAX010000017">
    <property type="protein sequence ID" value="CAG7643344.1"/>
    <property type="molecule type" value="Genomic_DNA"/>
</dbReference>
<feature type="domain" description="ArsA/GET3 Anion-transporting ATPase-like" evidence="2">
    <location>
        <begin position="11"/>
        <end position="187"/>
    </location>
</feature>
<feature type="compositionally biased region" description="Low complexity" evidence="1">
    <location>
        <begin position="346"/>
        <end position="358"/>
    </location>
</feature>
<evidence type="ECO:0000256" key="1">
    <source>
        <dbReference type="SAM" id="MobiDB-lite"/>
    </source>
</evidence>
<evidence type="ECO:0000313" key="4">
    <source>
        <dbReference type="Proteomes" id="UP001153328"/>
    </source>
</evidence>
<dbReference type="Proteomes" id="UP001153328">
    <property type="component" value="Unassembled WGS sequence"/>
</dbReference>
<gene>
    <name evidence="3" type="ORF">SBRY_30791</name>
</gene>
<sequence>MSAHQSSAVRLHIVTGKGGTGKTTVAASLALALAAEGRRVLLVEVEERQGIAQLFETEALPYEERRIASASGGGEVHALAIDAELAMLDYLDMFYKLGRAGRALKKLGAIDFATTVAPGIRDVLLTGKVCEAVRRKDKAGWPVYDAVVLDAPPTGRITRFLNVNDEVAGLARMGPIHNQAQAVMRVLKSPQTAIHLVTLLEEMPVQETMDGVAELRAAGLPVGAVIVNMVRPVLLGDADLAKAAADRSAVAVGKRRTAVAKALSQAGLGGARRGGVAERLVDPLLAQAHEHAQRVVLEREQRAEIAALGLPVRELDLLGDGVDLGGLYRLADSLRKQAVPGVMEAAARAKGRTAAAGGPEDDDIEDADDADDEDEDEDEDA</sequence>
<feature type="compositionally biased region" description="Acidic residues" evidence="1">
    <location>
        <begin position="359"/>
        <end position="381"/>
    </location>
</feature>
<proteinExistence type="predicted"/>
<comment type="caution">
    <text evidence="3">The sequence shown here is derived from an EMBL/GenBank/DDBJ whole genome shotgun (WGS) entry which is preliminary data.</text>
</comment>
<reference evidence="3" key="1">
    <citation type="submission" date="2021-06" db="EMBL/GenBank/DDBJ databases">
        <authorList>
            <person name="Arsene-Ploetze F."/>
        </authorList>
    </citation>
    <scope>NUCLEOTIDE SEQUENCE</scope>
    <source>
        <strain evidence="3">SBRY1</strain>
    </source>
</reference>
<protein>
    <submittedName>
        <fullName evidence="3">Arsenical pump-driving ATPase</fullName>
    </submittedName>
</protein>
<dbReference type="RefSeq" id="WP_205043064.1">
    <property type="nucleotide sequence ID" value="NZ_CAJVAX010000017.1"/>
</dbReference>